<proteinExistence type="predicted"/>
<keyword evidence="1" id="KW-0285">Flavoprotein</keyword>
<dbReference type="STRING" id="485917.Phep_3154"/>
<protein>
    <submittedName>
        <fullName evidence="4">FAD-dependent pyridine nucleotide-disulphide oxidoreductase</fullName>
    </submittedName>
</protein>
<sequence>MIIKNFDVIIIGGSYAGLSAALSLGRAIRKVLVIDSGKPCNRHTPHSHNFLTQDGKTPAAIAEIGKEQVLQYPTTQFMDAQVTAVKREKAQFLVSTSGHHDLTAKKVLFATGVKDLMPNIESFDDCWGISAIHCPYCHGYEYKGQKTGLLANGDIAFEFSHLLYNWTDQLTIFTNGPSTITAAQADQLALKHIFIVEKKIRKFQHLKGYIQSVSFNDGSTFQLDAIYAKLLFEQHCLIPEHLGCEINEQGYIQIDEFQRTSVPGIYAAGDNTTGMRSVASAVAAGTKAGAFINHDLISGK</sequence>
<dbReference type="GO" id="GO:0016491">
    <property type="term" value="F:oxidoreductase activity"/>
    <property type="evidence" value="ECO:0007669"/>
    <property type="project" value="UniProtKB-KW"/>
</dbReference>
<dbReference type="EMBL" id="CP001681">
    <property type="protein sequence ID" value="ACU05349.1"/>
    <property type="molecule type" value="Genomic_DNA"/>
</dbReference>
<dbReference type="InterPro" id="IPR023753">
    <property type="entry name" value="FAD/NAD-binding_dom"/>
</dbReference>
<evidence type="ECO:0000259" key="3">
    <source>
        <dbReference type="Pfam" id="PF07992"/>
    </source>
</evidence>
<dbReference type="HOGENOM" id="CLU_031864_5_0_10"/>
<dbReference type="Proteomes" id="UP000000852">
    <property type="component" value="Chromosome"/>
</dbReference>
<dbReference type="Pfam" id="PF07992">
    <property type="entry name" value="Pyr_redox_2"/>
    <property type="match status" value="1"/>
</dbReference>
<evidence type="ECO:0000313" key="4">
    <source>
        <dbReference type="EMBL" id="ACU05349.1"/>
    </source>
</evidence>
<accession>C6Y3C4</accession>
<dbReference type="SUPFAM" id="SSF51905">
    <property type="entry name" value="FAD/NAD(P)-binding domain"/>
    <property type="match status" value="1"/>
</dbReference>
<name>C6Y3C4_PEDHD</name>
<gene>
    <name evidence="4" type="ordered locus">Phep_3154</name>
</gene>
<dbReference type="PRINTS" id="PR00469">
    <property type="entry name" value="PNDRDTASEII"/>
</dbReference>
<evidence type="ECO:0000256" key="1">
    <source>
        <dbReference type="ARBA" id="ARBA00022630"/>
    </source>
</evidence>
<dbReference type="InterPro" id="IPR036188">
    <property type="entry name" value="FAD/NAD-bd_sf"/>
</dbReference>
<dbReference type="KEGG" id="phe:Phep_3154"/>
<evidence type="ECO:0000313" key="5">
    <source>
        <dbReference type="Proteomes" id="UP000000852"/>
    </source>
</evidence>
<dbReference type="InterPro" id="IPR050097">
    <property type="entry name" value="Ferredoxin-NADP_redctase_2"/>
</dbReference>
<dbReference type="Gene3D" id="3.50.50.60">
    <property type="entry name" value="FAD/NAD(P)-binding domain"/>
    <property type="match status" value="2"/>
</dbReference>
<dbReference type="PRINTS" id="PR00368">
    <property type="entry name" value="FADPNR"/>
</dbReference>
<organism evidence="4 5">
    <name type="scientific">Pedobacter heparinus (strain ATCC 13125 / DSM 2366 / CIP 104194 / JCM 7457 / NBRC 12017 / NCIMB 9290 / NRRL B-14731 / HIM 762-3)</name>
    <dbReference type="NCBI Taxonomy" id="485917"/>
    <lineage>
        <taxon>Bacteria</taxon>
        <taxon>Pseudomonadati</taxon>
        <taxon>Bacteroidota</taxon>
        <taxon>Sphingobacteriia</taxon>
        <taxon>Sphingobacteriales</taxon>
        <taxon>Sphingobacteriaceae</taxon>
        <taxon>Pedobacter</taxon>
    </lineage>
</organism>
<dbReference type="RefSeq" id="WP_015808958.1">
    <property type="nucleotide sequence ID" value="NC_013061.1"/>
</dbReference>
<dbReference type="eggNOG" id="COG0492">
    <property type="taxonomic scope" value="Bacteria"/>
</dbReference>
<dbReference type="AlphaFoldDB" id="C6Y3C4"/>
<feature type="domain" description="FAD/NAD(P)-binding" evidence="3">
    <location>
        <begin position="6"/>
        <end position="285"/>
    </location>
</feature>
<evidence type="ECO:0000256" key="2">
    <source>
        <dbReference type="ARBA" id="ARBA00023002"/>
    </source>
</evidence>
<keyword evidence="2" id="KW-0560">Oxidoreductase</keyword>
<reference evidence="4 5" key="1">
    <citation type="journal article" date="2009" name="Stand. Genomic Sci.">
        <title>Complete genome sequence of Pedobacter heparinus type strain (HIM 762-3).</title>
        <authorList>
            <person name="Han C."/>
            <person name="Spring S."/>
            <person name="Lapidus A."/>
            <person name="Del Rio T.G."/>
            <person name="Tice H."/>
            <person name="Copeland A."/>
            <person name="Cheng J.F."/>
            <person name="Lucas S."/>
            <person name="Chen F."/>
            <person name="Nolan M."/>
            <person name="Bruce D."/>
            <person name="Goodwin L."/>
            <person name="Pitluck S."/>
            <person name="Ivanova N."/>
            <person name="Mavromatis K."/>
            <person name="Mikhailova N."/>
            <person name="Pati A."/>
            <person name="Chen A."/>
            <person name="Palaniappan K."/>
            <person name="Land M."/>
            <person name="Hauser L."/>
            <person name="Chang Y.J."/>
            <person name="Jeffries C.C."/>
            <person name="Saunders E."/>
            <person name="Chertkov O."/>
            <person name="Brettin T."/>
            <person name="Goker M."/>
            <person name="Rohde M."/>
            <person name="Bristow J."/>
            <person name="Eisen J.A."/>
            <person name="Markowitz V."/>
            <person name="Hugenholtz P."/>
            <person name="Kyrpides N.C."/>
            <person name="Klenk H.P."/>
            <person name="Detter J.C."/>
        </authorList>
    </citation>
    <scope>NUCLEOTIDE SEQUENCE [LARGE SCALE GENOMIC DNA]</scope>
    <source>
        <strain evidence="5">ATCC 13125 / DSM 2366 / CIP 104194 / JCM 7457 / NBRC 12017 / NCIMB 9290 / NRRL B-14731 / HIM 762-3</strain>
    </source>
</reference>
<dbReference type="OrthoDB" id="9806179at2"/>
<dbReference type="PANTHER" id="PTHR48105">
    <property type="entry name" value="THIOREDOXIN REDUCTASE 1-RELATED-RELATED"/>
    <property type="match status" value="1"/>
</dbReference>
<keyword evidence="5" id="KW-1185">Reference proteome</keyword>